<dbReference type="eggNOG" id="KOG4529">
    <property type="taxonomic scope" value="Eukaryota"/>
</dbReference>
<dbReference type="PANTHER" id="PTHR13379:SF0">
    <property type="entry name" value="UPF0415 PROTEIN C7ORF25"/>
    <property type="match status" value="1"/>
</dbReference>
<dbReference type="AlphaFoldDB" id="U4LTZ8"/>
<dbReference type="Pfam" id="PF07000">
    <property type="entry name" value="DUF1308"/>
    <property type="match status" value="1"/>
</dbReference>
<evidence type="ECO:0000313" key="4">
    <source>
        <dbReference type="Proteomes" id="UP000018144"/>
    </source>
</evidence>
<accession>U4LTZ8</accession>
<feature type="compositionally biased region" description="Polar residues" evidence="1">
    <location>
        <begin position="10"/>
        <end position="21"/>
    </location>
</feature>
<dbReference type="OMA" id="VCDTARS"/>
<keyword evidence="4" id="KW-1185">Reference proteome</keyword>
<feature type="domain" description="DUF1308" evidence="2">
    <location>
        <begin position="289"/>
        <end position="381"/>
    </location>
</feature>
<dbReference type="PANTHER" id="PTHR13379">
    <property type="entry name" value="UNCHARACTERIZED DUF1308"/>
    <property type="match status" value="1"/>
</dbReference>
<feature type="region of interest" description="Disordered" evidence="1">
    <location>
        <begin position="1"/>
        <end position="21"/>
    </location>
</feature>
<proteinExistence type="predicted"/>
<dbReference type="STRING" id="1076935.U4LTZ8"/>
<sequence>MSDYDENDKYNFSSGDEGASDSSILNPLAEALLDRSTILVEEIELFQRSLRKNNLEKKVELRLFLNQVKSEYRSLQGLALETPGSKKSRHGVHCSNLPYLEAVWLNAKKSNGITALFKSFGYSDPGSVNNRGKKGKASVTVDIVAQNGLEWIKVSLITPRRLLFELAKAGWEEFSDSSSDSEESLPSLGSTPLAVGSTSLSQLADHLLLASQQTRIQYLHPAITFILPHLCPATPEIEAVVAHLTTKGITVITGAGGTSSFTPAPSIPEVISSLSSPLSRRATPLSDTLNLDTTILLAMISDISHLSSVAPEPRFHPAILRQLEFEAAEPMMDVHLMPVLKGRELITAESARERFDEIVSIVASETERERAHLLLSYPDDVATATLSPEERMKRFQELSCRNLEGLKLPVETVVDELGKDQEVANKLSVVNRGAFMTGWKRDVTTVTSNRAVAKVVAAACEGMEMGPDVMVVMSARSLVGKGKIRVGVDGGLERA</sequence>
<organism evidence="3 4">
    <name type="scientific">Pyronema omphalodes (strain CBS 100304)</name>
    <name type="common">Pyronema confluens</name>
    <dbReference type="NCBI Taxonomy" id="1076935"/>
    <lineage>
        <taxon>Eukaryota</taxon>
        <taxon>Fungi</taxon>
        <taxon>Dikarya</taxon>
        <taxon>Ascomycota</taxon>
        <taxon>Pezizomycotina</taxon>
        <taxon>Pezizomycetes</taxon>
        <taxon>Pezizales</taxon>
        <taxon>Pyronemataceae</taxon>
        <taxon>Pyronema</taxon>
    </lineage>
</organism>
<evidence type="ECO:0000313" key="3">
    <source>
        <dbReference type="EMBL" id="CCX31231.1"/>
    </source>
</evidence>
<reference evidence="3 4" key="1">
    <citation type="journal article" date="2013" name="PLoS Genet.">
        <title>The genome and development-dependent transcriptomes of Pyronema confluens: a window into fungal evolution.</title>
        <authorList>
            <person name="Traeger S."/>
            <person name="Altegoer F."/>
            <person name="Freitag M."/>
            <person name="Gabaldon T."/>
            <person name="Kempken F."/>
            <person name="Kumar A."/>
            <person name="Marcet-Houben M."/>
            <person name="Poggeler S."/>
            <person name="Stajich J.E."/>
            <person name="Nowrousian M."/>
        </authorList>
    </citation>
    <scope>NUCLEOTIDE SEQUENCE [LARGE SCALE GENOMIC DNA]</scope>
    <source>
        <strain evidence="4">CBS 100304</strain>
        <tissue evidence="3">Vegetative mycelium</tissue>
    </source>
</reference>
<evidence type="ECO:0000259" key="2">
    <source>
        <dbReference type="Pfam" id="PF07000"/>
    </source>
</evidence>
<dbReference type="Proteomes" id="UP000018144">
    <property type="component" value="Unassembled WGS sequence"/>
</dbReference>
<dbReference type="EMBL" id="HF935560">
    <property type="protein sequence ID" value="CCX31231.1"/>
    <property type="molecule type" value="Genomic_DNA"/>
</dbReference>
<name>U4LTZ8_PYROM</name>
<dbReference type="OrthoDB" id="441890at2759"/>
<protein>
    <submittedName>
        <fullName evidence="3">Similar to UPF0415 protein C7orf25 homolog acc. no. Q08AW5</fullName>
    </submittedName>
</protein>
<evidence type="ECO:0000256" key="1">
    <source>
        <dbReference type="SAM" id="MobiDB-lite"/>
    </source>
</evidence>
<dbReference type="InterPro" id="IPR010733">
    <property type="entry name" value="DUF1308"/>
</dbReference>
<gene>
    <name evidence="3" type="ORF">PCON_10362</name>
</gene>